<dbReference type="EMBL" id="JBHSSW010000028">
    <property type="protein sequence ID" value="MFC6199183.1"/>
    <property type="molecule type" value="Genomic_DNA"/>
</dbReference>
<feature type="region of interest" description="Disordered" evidence="1">
    <location>
        <begin position="652"/>
        <end position="672"/>
    </location>
</feature>
<sequence length="816" mass="91987">MDIEALFWKLYRCPVEADVRVVLEDEGLLESPSNWKPYGGNDNNYGVVENQQASPIPALVEKITNGIDAILERRCLEEGIDPKSPEAPKSIPEGVANFFPDHKNWDLTAHRKQQSEMLQIVADGPRMETSLIIFDEGIGQAPEDFEDTFLSLLRGNKNEIHFVQGKYNMGGAGAVAFCGKYRYQLIASKRYDNSSEFGFTLVRRHPLTVSEEVTRKNTWYEYLVIDGHIPSFEIDEIDLGLANRRFRTGSVIKLYSYDLPSGSRSVISRDLNQSLNEYLFRPALPILTVDTKKRYPDDRNLERDLFGLQRRLEEDDSKYVQTYFSDEINDAEIGALRVTSYVFNARAEGRSSKDTRSTIQREFFKNNMAVIFSMNGQVHGHLTSEFVTRSLKFPLLKDHLLIHVDCTGIKTGVRNELFMASRDRLKGGEESRALRRRLASLLTSGRLKEINASRKASLNIEGNDAEDLLRNMTRHLPLKQDLAKLLNQTFRLEDTREGKRQKPETKKKTESPKPEKPEFKPQRFPSTFQIEVKAKDGSGLPLVMLPAGSSKTIRFSTDVEDHYFDRVSEPGELRIALLGPEPSESDGGDKPGRLTDVKSVLNVVKSSPTSGTIRVHVNATDDLDVGDAVTLRAELSQPSGVLEQVFMVKVTDPANKKPSKDPGDTPDDRLGLPEPVMVYKEPRGDGPANVMTWEKLDESGIDMSHETVVHPLADENGLSAVYVNMDSAALLNYRSGLKTPEAITVAEKRYFSAVYFHTLFLFAITRNRKYLIQREAEDTDSVSVEITEYISDLFTNAYAQFLLSFDTQELISALEA</sequence>
<organism evidence="2 3">
    <name type="scientific">Ponticaulis profundi</name>
    <dbReference type="NCBI Taxonomy" id="2665222"/>
    <lineage>
        <taxon>Bacteria</taxon>
        <taxon>Pseudomonadati</taxon>
        <taxon>Pseudomonadota</taxon>
        <taxon>Alphaproteobacteria</taxon>
        <taxon>Hyphomonadales</taxon>
        <taxon>Hyphomonadaceae</taxon>
        <taxon>Ponticaulis</taxon>
    </lineage>
</organism>
<proteinExistence type="predicted"/>
<keyword evidence="3" id="KW-1185">Reference proteome</keyword>
<comment type="caution">
    <text evidence="2">The sequence shown here is derived from an EMBL/GenBank/DDBJ whole genome shotgun (WGS) entry which is preliminary data.</text>
</comment>
<feature type="region of interest" description="Disordered" evidence="1">
    <location>
        <begin position="489"/>
        <end position="525"/>
    </location>
</feature>
<dbReference type="Proteomes" id="UP001596303">
    <property type="component" value="Unassembled WGS sequence"/>
</dbReference>
<evidence type="ECO:0000256" key="1">
    <source>
        <dbReference type="SAM" id="MobiDB-lite"/>
    </source>
</evidence>
<evidence type="ECO:0000313" key="2">
    <source>
        <dbReference type="EMBL" id="MFC6199183.1"/>
    </source>
</evidence>
<feature type="compositionally biased region" description="Basic and acidic residues" evidence="1">
    <location>
        <begin position="491"/>
        <end position="521"/>
    </location>
</feature>
<accession>A0ABW1SCB6</accession>
<protein>
    <recommendedName>
        <fullName evidence="4">ATP-binding protein</fullName>
    </recommendedName>
</protein>
<evidence type="ECO:0008006" key="4">
    <source>
        <dbReference type="Google" id="ProtNLM"/>
    </source>
</evidence>
<reference evidence="3" key="1">
    <citation type="journal article" date="2019" name="Int. J. Syst. Evol. Microbiol.">
        <title>The Global Catalogue of Microorganisms (GCM) 10K type strain sequencing project: providing services to taxonomists for standard genome sequencing and annotation.</title>
        <authorList>
            <consortium name="The Broad Institute Genomics Platform"/>
            <consortium name="The Broad Institute Genome Sequencing Center for Infectious Disease"/>
            <person name="Wu L."/>
            <person name="Ma J."/>
        </authorList>
    </citation>
    <scope>NUCLEOTIDE SEQUENCE [LARGE SCALE GENOMIC DNA]</scope>
    <source>
        <strain evidence="3">CGMCC-1.15741</strain>
    </source>
</reference>
<name>A0ABW1SCB6_9PROT</name>
<feature type="compositionally biased region" description="Basic and acidic residues" evidence="1">
    <location>
        <begin position="654"/>
        <end position="671"/>
    </location>
</feature>
<gene>
    <name evidence="2" type="ORF">ACFQDM_13945</name>
</gene>
<evidence type="ECO:0000313" key="3">
    <source>
        <dbReference type="Proteomes" id="UP001596303"/>
    </source>
</evidence>
<dbReference type="RefSeq" id="WP_377380015.1">
    <property type="nucleotide sequence ID" value="NZ_JBHSSW010000028.1"/>
</dbReference>